<evidence type="ECO:0000259" key="8">
    <source>
        <dbReference type="PROSITE" id="PS50103"/>
    </source>
</evidence>
<dbReference type="Proteomes" id="UP001289374">
    <property type="component" value="Unassembled WGS sequence"/>
</dbReference>
<dbReference type="PANTHER" id="PTHR12547:SF175">
    <property type="entry name" value="ZINC FINGER CCCH DOMAIN-CONTAINING PROTEIN 15-LIKE"/>
    <property type="match status" value="1"/>
</dbReference>
<evidence type="ECO:0000313" key="9">
    <source>
        <dbReference type="EMBL" id="KAK4409650.1"/>
    </source>
</evidence>
<reference evidence="9" key="1">
    <citation type="submission" date="2020-06" db="EMBL/GenBank/DDBJ databases">
        <authorList>
            <person name="Li T."/>
            <person name="Hu X."/>
            <person name="Zhang T."/>
            <person name="Song X."/>
            <person name="Zhang H."/>
            <person name="Dai N."/>
            <person name="Sheng W."/>
            <person name="Hou X."/>
            <person name="Wei L."/>
        </authorList>
    </citation>
    <scope>NUCLEOTIDE SEQUENCE</scope>
    <source>
        <strain evidence="9">K16</strain>
        <tissue evidence="9">Leaf</tissue>
    </source>
</reference>
<feature type="coiled-coil region" evidence="6">
    <location>
        <begin position="91"/>
        <end position="118"/>
    </location>
</feature>
<comment type="caution">
    <text evidence="9">The sequence shown here is derived from an EMBL/GenBank/DDBJ whole genome shotgun (WGS) entry which is preliminary data.</text>
</comment>
<feature type="domain" description="C3H1-type" evidence="8">
    <location>
        <begin position="248"/>
        <end position="276"/>
    </location>
</feature>
<dbReference type="InterPro" id="IPR000571">
    <property type="entry name" value="Znf_CCCH"/>
</dbReference>
<feature type="compositionally biased region" description="Basic and acidic residues" evidence="7">
    <location>
        <begin position="1"/>
        <end position="13"/>
    </location>
</feature>
<keyword evidence="2" id="KW-0677">Repeat</keyword>
<keyword evidence="4 5" id="KW-0862">Zinc</keyword>
<dbReference type="FunFam" id="4.10.1000.10:FF:000002">
    <property type="entry name" value="Zinc finger protein 36, C3H1 type-like 1"/>
    <property type="match status" value="1"/>
</dbReference>
<sequence length="334" mass="37072">MQREISISGHEKPTVSAASPPFTGGYDFAASLYPSIFPPMRSPLLDYLNDGSSVSPSRESDDVSTSCLPQIQQQHLHQDLMDRHQRVLSHLRDVANQAQALRQENVNLKMANLDLNNRLNMLLNAAPCHGVDLVPGLNSVVDGLRNMGFGTEEEGTSENEAVVKSPTSVMDPGRGDRAELDRVHLPKSISVRSSGYLKAVRTGGSSRKGGDCGKASNQTGIDNATQRVYVKGGKKEQPLELEVYNQGMFKTELCNKWQQTGTCPYGDNCQFAHGIEELRPVLRHPRYKTEICRMVLNGIPCPYGHRCHFRHTLTDQEQLTRAMNSNALQPLDYR</sequence>
<reference evidence="9" key="2">
    <citation type="journal article" date="2024" name="Plant">
        <title>Genomic evolution and insights into agronomic trait innovations of Sesamum species.</title>
        <authorList>
            <person name="Miao H."/>
            <person name="Wang L."/>
            <person name="Qu L."/>
            <person name="Liu H."/>
            <person name="Sun Y."/>
            <person name="Le M."/>
            <person name="Wang Q."/>
            <person name="Wei S."/>
            <person name="Zheng Y."/>
            <person name="Lin W."/>
            <person name="Duan Y."/>
            <person name="Cao H."/>
            <person name="Xiong S."/>
            <person name="Wang X."/>
            <person name="Wei L."/>
            <person name="Li C."/>
            <person name="Ma Q."/>
            <person name="Ju M."/>
            <person name="Zhao R."/>
            <person name="Li G."/>
            <person name="Mu C."/>
            <person name="Tian Q."/>
            <person name="Mei H."/>
            <person name="Zhang T."/>
            <person name="Gao T."/>
            <person name="Zhang H."/>
        </authorList>
    </citation>
    <scope>NUCLEOTIDE SEQUENCE</scope>
    <source>
        <strain evidence="9">K16</strain>
    </source>
</reference>
<keyword evidence="10" id="KW-1185">Reference proteome</keyword>
<feature type="zinc finger region" description="C3H1-type" evidence="5">
    <location>
        <begin position="248"/>
        <end position="276"/>
    </location>
</feature>
<name>A0AAE1XD31_9LAMI</name>
<evidence type="ECO:0000256" key="2">
    <source>
        <dbReference type="ARBA" id="ARBA00022737"/>
    </source>
</evidence>
<evidence type="ECO:0000256" key="4">
    <source>
        <dbReference type="ARBA" id="ARBA00022833"/>
    </source>
</evidence>
<dbReference type="InterPro" id="IPR036855">
    <property type="entry name" value="Znf_CCCH_sf"/>
</dbReference>
<dbReference type="Pfam" id="PF00642">
    <property type="entry name" value="zf-CCCH"/>
    <property type="match status" value="1"/>
</dbReference>
<proteinExistence type="predicted"/>
<dbReference type="InterPro" id="IPR045877">
    <property type="entry name" value="ZFP36-like"/>
</dbReference>
<feature type="domain" description="C3H1-type" evidence="8">
    <location>
        <begin position="286"/>
        <end position="314"/>
    </location>
</feature>
<dbReference type="EMBL" id="JACGWL010000001">
    <property type="protein sequence ID" value="KAK4409650.1"/>
    <property type="molecule type" value="Genomic_DNA"/>
</dbReference>
<dbReference type="AlphaFoldDB" id="A0AAE1XD31"/>
<keyword evidence="3 5" id="KW-0863">Zinc-finger</keyword>
<dbReference type="GO" id="GO:0003729">
    <property type="term" value="F:mRNA binding"/>
    <property type="evidence" value="ECO:0007669"/>
    <property type="project" value="InterPro"/>
</dbReference>
<evidence type="ECO:0000256" key="1">
    <source>
        <dbReference type="ARBA" id="ARBA00022723"/>
    </source>
</evidence>
<evidence type="ECO:0000256" key="5">
    <source>
        <dbReference type="PROSITE-ProRule" id="PRU00723"/>
    </source>
</evidence>
<evidence type="ECO:0000256" key="3">
    <source>
        <dbReference type="ARBA" id="ARBA00022771"/>
    </source>
</evidence>
<keyword evidence="6" id="KW-0175">Coiled coil</keyword>
<feature type="zinc finger region" description="C3H1-type" evidence="5">
    <location>
        <begin position="286"/>
        <end position="314"/>
    </location>
</feature>
<accession>A0AAE1XD31</accession>
<keyword evidence="1 5" id="KW-0479">Metal-binding</keyword>
<dbReference type="PROSITE" id="PS50103">
    <property type="entry name" value="ZF_C3H1"/>
    <property type="match status" value="2"/>
</dbReference>
<protein>
    <submittedName>
        <fullName evidence="9">Zinc finger CCCH domain-containing protein 15</fullName>
    </submittedName>
</protein>
<dbReference type="Gene3D" id="4.10.1000.10">
    <property type="entry name" value="Zinc finger, CCCH-type"/>
    <property type="match status" value="2"/>
</dbReference>
<evidence type="ECO:0000256" key="7">
    <source>
        <dbReference type="SAM" id="MobiDB-lite"/>
    </source>
</evidence>
<dbReference type="GO" id="GO:0008270">
    <property type="term" value="F:zinc ion binding"/>
    <property type="evidence" value="ECO:0007669"/>
    <property type="project" value="UniProtKB-KW"/>
</dbReference>
<dbReference type="SUPFAM" id="SSF90229">
    <property type="entry name" value="CCCH zinc finger"/>
    <property type="match status" value="2"/>
</dbReference>
<evidence type="ECO:0000313" key="10">
    <source>
        <dbReference type="Proteomes" id="UP001289374"/>
    </source>
</evidence>
<feature type="region of interest" description="Disordered" evidence="7">
    <location>
        <begin position="1"/>
        <end position="20"/>
    </location>
</feature>
<organism evidence="9 10">
    <name type="scientific">Sesamum angolense</name>
    <dbReference type="NCBI Taxonomy" id="2727404"/>
    <lineage>
        <taxon>Eukaryota</taxon>
        <taxon>Viridiplantae</taxon>
        <taxon>Streptophyta</taxon>
        <taxon>Embryophyta</taxon>
        <taxon>Tracheophyta</taxon>
        <taxon>Spermatophyta</taxon>
        <taxon>Magnoliopsida</taxon>
        <taxon>eudicotyledons</taxon>
        <taxon>Gunneridae</taxon>
        <taxon>Pentapetalae</taxon>
        <taxon>asterids</taxon>
        <taxon>lamiids</taxon>
        <taxon>Lamiales</taxon>
        <taxon>Pedaliaceae</taxon>
        <taxon>Sesamum</taxon>
    </lineage>
</organism>
<gene>
    <name evidence="9" type="ORF">Sango_0038000</name>
</gene>
<dbReference type="SMART" id="SM00356">
    <property type="entry name" value="ZnF_C3H1"/>
    <property type="match status" value="2"/>
</dbReference>
<dbReference type="FunFam" id="4.10.1000.10:FF:000001">
    <property type="entry name" value="zinc finger CCCH domain-containing protein 15-like"/>
    <property type="match status" value="1"/>
</dbReference>
<dbReference type="PANTHER" id="PTHR12547">
    <property type="entry name" value="CCCH ZINC FINGER/TIS11-RELATED"/>
    <property type="match status" value="1"/>
</dbReference>
<evidence type="ECO:0000256" key="6">
    <source>
        <dbReference type="SAM" id="Coils"/>
    </source>
</evidence>